<keyword evidence="3" id="KW-0173">Coenzyme A biosynthesis</keyword>
<keyword evidence="3 5" id="KW-0808">Transferase</keyword>
<comment type="subcellular location">
    <subcellularLocation>
        <location evidence="3">Cytoplasm</location>
    </subcellularLocation>
</comment>
<dbReference type="EMBL" id="JAHLFN010000072">
    <property type="protein sequence ID" value="MBU3842912.1"/>
    <property type="molecule type" value="Genomic_DNA"/>
</dbReference>
<comment type="pathway">
    <text evidence="3">Cofactor biosynthesis; coenzyme A biosynthesis; CoA from (R)-pantothenate: step 5/5.</text>
</comment>
<evidence type="ECO:0000256" key="4">
    <source>
        <dbReference type="NCBIfam" id="TIGR00152"/>
    </source>
</evidence>
<dbReference type="PROSITE" id="PS51219">
    <property type="entry name" value="DPCK"/>
    <property type="match status" value="1"/>
</dbReference>
<accession>A0A9E2KYN5</accession>
<dbReference type="Gene3D" id="3.40.50.300">
    <property type="entry name" value="P-loop containing nucleotide triphosphate hydrolases"/>
    <property type="match status" value="1"/>
</dbReference>
<dbReference type="NCBIfam" id="TIGR00152">
    <property type="entry name" value="dephospho-CoA kinase"/>
    <property type="match status" value="1"/>
</dbReference>
<feature type="binding site" evidence="3">
    <location>
        <begin position="10"/>
        <end position="15"/>
    </location>
    <ligand>
        <name>ATP</name>
        <dbReference type="ChEBI" id="CHEBI:30616"/>
    </ligand>
</feature>
<comment type="catalytic activity">
    <reaction evidence="3">
        <text>3'-dephospho-CoA + ATP = ADP + CoA + H(+)</text>
        <dbReference type="Rhea" id="RHEA:18245"/>
        <dbReference type="ChEBI" id="CHEBI:15378"/>
        <dbReference type="ChEBI" id="CHEBI:30616"/>
        <dbReference type="ChEBI" id="CHEBI:57287"/>
        <dbReference type="ChEBI" id="CHEBI:57328"/>
        <dbReference type="ChEBI" id="CHEBI:456216"/>
        <dbReference type="EC" id="2.7.1.24"/>
    </reaction>
</comment>
<reference evidence="5" key="2">
    <citation type="submission" date="2021-04" db="EMBL/GenBank/DDBJ databases">
        <authorList>
            <person name="Gilroy R."/>
        </authorList>
    </citation>
    <scope>NUCLEOTIDE SEQUENCE</scope>
    <source>
        <strain evidence="5">A6-441</strain>
    </source>
</reference>
<dbReference type="SUPFAM" id="SSF52540">
    <property type="entry name" value="P-loop containing nucleoside triphosphate hydrolases"/>
    <property type="match status" value="1"/>
</dbReference>
<evidence type="ECO:0000313" key="6">
    <source>
        <dbReference type="Proteomes" id="UP000724657"/>
    </source>
</evidence>
<evidence type="ECO:0000256" key="1">
    <source>
        <dbReference type="ARBA" id="ARBA00022741"/>
    </source>
</evidence>
<comment type="function">
    <text evidence="3">Catalyzes the phosphorylation of the 3'-hydroxyl group of dephosphocoenzyme A to form coenzyme A.</text>
</comment>
<sequence>MIIGLTGGIASGKSTVSNFFKELGVEIVDADIVAREISERKVTIDEICNIFGRDILDENGKIVRGKLRERVFQDRELVQKLNSIIHPQVIEYFKERRERNRRDELLIFDIPLLYEAKMDALCDKVIVVGVDRKKQIERVIQRDGSSEEVARNIIANQMSLDDKIKRADIVIMNDGTLEELKGKVLKVYKELREVIK</sequence>
<dbReference type="CDD" id="cd02022">
    <property type="entry name" value="DPCK"/>
    <property type="match status" value="1"/>
</dbReference>
<organism evidence="5 6">
    <name type="scientific">Candidatus Fusobacterium pullicola</name>
    <dbReference type="NCBI Taxonomy" id="2838601"/>
    <lineage>
        <taxon>Bacteria</taxon>
        <taxon>Fusobacteriati</taxon>
        <taxon>Fusobacteriota</taxon>
        <taxon>Fusobacteriia</taxon>
        <taxon>Fusobacteriales</taxon>
        <taxon>Fusobacteriaceae</taxon>
        <taxon>Fusobacterium</taxon>
    </lineage>
</organism>
<dbReference type="HAMAP" id="MF_00376">
    <property type="entry name" value="Dephospho_CoA_kinase"/>
    <property type="match status" value="1"/>
</dbReference>
<dbReference type="GO" id="GO:0015937">
    <property type="term" value="P:coenzyme A biosynthetic process"/>
    <property type="evidence" value="ECO:0007669"/>
    <property type="project" value="UniProtKB-UniRule"/>
</dbReference>
<keyword evidence="1 3" id="KW-0547">Nucleotide-binding</keyword>
<dbReference type="Pfam" id="PF01121">
    <property type="entry name" value="CoaE"/>
    <property type="match status" value="1"/>
</dbReference>
<gene>
    <name evidence="3 5" type="primary">coaE</name>
    <name evidence="5" type="ORF">IAA47_08045</name>
</gene>
<reference evidence="5" key="1">
    <citation type="journal article" date="2021" name="PeerJ">
        <title>Extensive microbial diversity within the chicken gut microbiome revealed by metagenomics and culture.</title>
        <authorList>
            <person name="Gilroy R."/>
            <person name="Ravi A."/>
            <person name="Getino M."/>
            <person name="Pursley I."/>
            <person name="Horton D.L."/>
            <person name="Alikhan N.F."/>
            <person name="Baker D."/>
            <person name="Gharbi K."/>
            <person name="Hall N."/>
            <person name="Watson M."/>
            <person name="Adriaenssens E.M."/>
            <person name="Foster-Nyarko E."/>
            <person name="Jarju S."/>
            <person name="Secka A."/>
            <person name="Antonio M."/>
            <person name="Oren A."/>
            <person name="Chaudhuri R.R."/>
            <person name="La Ragione R."/>
            <person name="Hildebrand F."/>
            <person name="Pallen M.J."/>
        </authorList>
    </citation>
    <scope>NUCLEOTIDE SEQUENCE</scope>
    <source>
        <strain evidence="5">A6-441</strain>
    </source>
</reference>
<comment type="similarity">
    <text evidence="3">Belongs to the CoaE family.</text>
</comment>
<dbReference type="GO" id="GO:0005524">
    <property type="term" value="F:ATP binding"/>
    <property type="evidence" value="ECO:0007669"/>
    <property type="project" value="UniProtKB-UniRule"/>
</dbReference>
<proteinExistence type="inferred from homology"/>
<keyword evidence="3 5" id="KW-0418">Kinase</keyword>
<dbReference type="GO" id="GO:0004140">
    <property type="term" value="F:dephospho-CoA kinase activity"/>
    <property type="evidence" value="ECO:0007669"/>
    <property type="project" value="UniProtKB-UniRule"/>
</dbReference>
<dbReference type="PANTHER" id="PTHR10695">
    <property type="entry name" value="DEPHOSPHO-COA KINASE-RELATED"/>
    <property type="match status" value="1"/>
</dbReference>
<keyword evidence="3" id="KW-0963">Cytoplasm</keyword>
<evidence type="ECO:0000256" key="2">
    <source>
        <dbReference type="ARBA" id="ARBA00022840"/>
    </source>
</evidence>
<dbReference type="Proteomes" id="UP000724657">
    <property type="component" value="Unassembled WGS sequence"/>
</dbReference>
<dbReference type="GO" id="GO:0005737">
    <property type="term" value="C:cytoplasm"/>
    <property type="evidence" value="ECO:0007669"/>
    <property type="project" value="UniProtKB-SubCell"/>
</dbReference>
<name>A0A9E2KYN5_9FUSO</name>
<evidence type="ECO:0000256" key="3">
    <source>
        <dbReference type="HAMAP-Rule" id="MF_00376"/>
    </source>
</evidence>
<dbReference type="AlphaFoldDB" id="A0A9E2KYN5"/>
<comment type="caution">
    <text evidence="5">The sequence shown here is derived from an EMBL/GenBank/DDBJ whole genome shotgun (WGS) entry which is preliminary data.</text>
</comment>
<dbReference type="PANTHER" id="PTHR10695:SF46">
    <property type="entry name" value="BIFUNCTIONAL COENZYME A SYNTHASE-RELATED"/>
    <property type="match status" value="1"/>
</dbReference>
<dbReference type="InterPro" id="IPR027417">
    <property type="entry name" value="P-loop_NTPase"/>
</dbReference>
<dbReference type="EC" id="2.7.1.24" evidence="3 4"/>
<evidence type="ECO:0000313" key="5">
    <source>
        <dbReference type="EMBL" id="MBU3842912.1"/>
    </source>
</evidence>
<keyword evidence="2 3" id="KW-0067">ATP-binding</keyword>
<dbReference type="InterPro" id="IPR001977">
    <property type="entry name" value="Depp_CoAkinase"/>
</dbReference>
<protein>
    <recommendedName>
        <fullName evidence="3 4">Dephospho-CoA kinase</fullName>
        <ecNumber evidence="3 4">2.7.1.24</ecNumber>
    </recommendedName>
    <alternativeName>
        <fullName evidence="3">Dephosphocoenzyme A kinase</fullName>
    </alternativeName>
</protein>